<dbReference type="PRINTS" id="PR00757">
    <property type="entry name" value="AMINEOXDASEF"/>
</dbReference>
<accession>A0ABU3PEE6</accession>
<evidence type="ECO:0000256" key="7">
    <source>
        <dbReference type="ARBA" id="ARBA00023070"/>
    </source>
</evidence>
<evidence type="ECO:0000256" key="8">
    <source>
        <dbReference type="ARBA" id="ARBA00047321"/>
    </source>
</evidence>
<feature type="chain" id="PRO_5045371787" description="Tryptophan 2-monooxygenase" evidence="10">
    <location>
        <begin position="31"/>
        <end position="456"/>
    </location>
</feature>
<reference evidence="12" key="1">
    <citation type="submission" date="2023-09" db="EMBL/GenBank/DDBJ databases">
        <title>Paucibacter sp. APW11 Genome sequencing and assembly.</title>
        <authorList>
            <person name="Kim I."/>
        </authorList>
    </citation>
    <scope>NUCLEOTIDE SEQUENCE</scope>
    <source>
        <strain evidence="12">APW11</strain>
    </source>
</reference>
<feature type="signal peptide" evidence="10">
    <location>
        <begin position="1"/>
        <end position="30"/>
    </location>
</feature>
<evidence type="ECO:0000313" key="13">
    <source>
        <dbReference type="Proteomes" id="UP001246372"/>
    </source>
</evidence>
<dbReference type="PANTHER" id="PTHR10742:SF410">
    <property type="entry name" value="LYSINE-SPECIFIC HISTONE DEMETHYLASE 2"/>
    <property type="match status" value="1"/>
</dbReference>
<comment type="pathway">
    <text evidence="2">Plant hormone metabolism; auxin biosynthesis.</text>
</comment>
<keyword evidence="9" id="KW-0175">Coiled coil</keyword>
<dbReference type="InterPro" id="IPR050281">
    <property type="entry name" value="Flavin_monoamine_oxidase"/>
</dbReference>
<dbReference type="PROSITE" id="PS51318">
    <property type="entry name" value="TAT"/>
    <property type="match status" value="1"/>
</dbReference>
<dbReference type="PANTHER" id="PTHR10742">
    <property type="entry name" value="FLAVIN MONOAMINE OXIDASE"/>
    <property type="match status" value="1"/>
</dbReference>
<keyword evidence="13" id="KW-1185">Reference proteome</keyword>
<dbReference type="InterPro" id="IPR036188">
    <property type="entry name" value="FAD/NAD-bd_sf"/>
</dbReference>
<dbReference type="SUPFAM" id="SSF54373">
    <property type="entry name" value="FAD-linked reductases, C-terminal domain"/>
    <property type="match status" value="1"/>
</dbReference>
<proteinExistence type="inferred from homology"/>
<evidence type="ECO:0000256" key="3">
    <source>
        <dbReference type="ARBA" id="ARBA00005833"/>
    </source>
</evidence>
<comment type="catalytic activity">
    <reaction evidence="8">
        <text>L-tryptophan + O2 = indole-3-acetamide + CO2 + H2O</text>
        <dbReference type="Rhea" id="RHEA:16165"/>
        <dbReference type="ChEBI" id="CHEBI:15377"/>
        <dbReference type="ChEBI" id="CHEBI:15379"/>
        <dbReference type="ChEBI" id="CHEBI:16031"/>
        <dbReference type="ChEBI" id="CHEBI:16526"/>
        <dbReference type="ChEBI" id="CHEBI:57912"/>
        <dbReference type="EC" id="1.13.12.3"/>
    </reaction>
</comment>
<sequence length="456" mass="49157">MNSRRHFLLAAERALLSASLLASSSMAAVAASRPLKVCIVGAGLAGLAAARQLHSAGHQVTVLEARTRIGGRVHTSTHWPGLPLDLGATWIHGVQGNPLSALADQLNARRIGTRYENAQVWDAQGRPLDAETEAALERLRQQLKMLLAQAQRADADRSVHSVAQLLLRQQGGSAHTRRLIDFIINGSIEQEYAGSAEELSAHWYDAAEQFPGGDALFADGFQRITQHLAQGLDIRLGRPVRELHWGAPRVRVLTDEAAYEADRVLVTLPLGVLKAGSLRFVPALPAAKQQAIAALGMGVLNKCYLRFEQVFWPDDVDWLEYIAPQRGHWVEWVSLARATGAPVLLGFNAAARGREVEALSDAQIVSSAMQTLRTLFGPGIPAPVGHQITRWAADPFAHGSYSFNALGSTPAMRAALAAPLGDRLFFAGEATHGQHFGTTHGAYDSGLRAARELLAV</sequence>
<comment type="similarity">
    <text evidence="3">Belongs to the tryptophan 2-monooxygenase family.</text>
</comment>
<evidence type="ECO:0000256" key="4">
    <source>
        <dbReference type="ARBA" id="ARBA00012535"/>
    </source>
</evidence>
<dbReference type="InterPro" id="IPR006311">
    <property type="entry name" value="TAT_signal"/>
</dbReference>
<dbReference type="EMBL" id="JAVXZY010000007">
    <property type="protein sequence ID" value="MDT9000970.1"/>
    <property type="molecule type" value="Genomic_DNA"/>
</dbReference>
<evidence type="ECO:0000256" key="9">
    <source>
        <dbReference type="SAM" id="Coils"/>
    </source>
</evidence>
<dbReference type="Gene3D" id="3.90.660.10">
    <property type="match status" value="1"/>
</dbReference>
<dbReference type="Pfam" id="PF01593">
    <property type="entry name" value="Amino_oxidase"/>
    <property type="match status" value="1"/>
</dbReference>
<dbReference type="InterPro" id="IPR002937">
    <property type="entry name" value="Amino_oxidase"/>
</dbReference>
<dbReference type="Proteomes" id="UP001246372">
    <property type="component" value="Unassembled WGS sequence"/>
</dbReference>
<keyword evidence="6" id="KW-0560">Oxidoreductase</keyword>
<feature type="domain" description="Amine oxidase" evidence="11">
    <location>
        <begin position="44"/>
        <end position="454"/>
    </location>
</feature>
<evidence type="ECO:0000259" key="11">
    <source>
        <dbReference type="Pfam" id="PF01593"/>
    </source>
</evidence>
<comment type="caution">
    <text evidence="12">The sequence shown here is derived from an EMBL/GenBank/DDBJ whole genome shotgun (WGS) entry which is preliminary data.</text>
</comment>
<evidence type="ECO:0000256" key="2">
    <source>
        <dbReference type="ARBA" id="ARBA00004814"/>
    </source>
</evidence>
<dbReference type="Gene3D" id="3.50.50.60">
    <property type="entry name" value="FAD/NAD(P)-binding domain"/>
    <property type="match status" value="1"/>
</dbReference>
<evidence type="ECO:0000256" key="10">
    <source>
        <dbReference type="SAM" id="SignalP"/>
    </source>
</evidence>
<name>A0ABU3PEE6_9BURK</name>
<evidence type="ECO:0000313" key="12">
    <source>
        <dbReference type="EMBL" id="MDT9000970.1"/>
    </source>
</evidence>
<dbReference type="EC" id="1.13.12.3" evidence="4"/>
<gene>
    <name evidence="12" type="ORF">RQP53_16960</name>
</gene>
<keyword evidence="7" id="KW-0073">Auxin biosynthesis</keyword>
<dbReference type="RefSeq" id="WP_315651856.1">
    <property type="nucleotide sequence ID" value="NZ_JAVXZY010000007.1"/>
</dbReference>
<dbReference type="SUPFAM" id="SSF51905">
    <property type="entry name" value="FAD/NAD(P)-binding domain"/>
    <property type="match status" value="1"/>
</dbReference>
<organism evidence="12 13">
    <name type="scientific">Roseateles aquae</name>
    <dbReference type="NCBI Taxonomy" id="3077235"/>
    <lineage>
        <taxon>Bacteria</taxon>
        <taxon>Pseudomonadati</taxon>
        <taxon>Pseudomonadota</taxon>
        <taxon>Betaproteobacteria</taxon>
        <taxon>Burkholderiales</taxon>
        <taxon>Sphaerotilaceae</taxon>
        <taxon>Roseateles</taxon>
    </lineage>
</organism>
<dbReference type="InterPro" id="IPR001613">
    <property type="entry name" value="Flavin_amine_oxidase"/>
</dbReference>
<feature type="coiled-coil region" evidence="9">
    <location>
        <begin position="129"/>
        <end position="156"/>
    </location>
</feature>
<evidence type="ECO:0000256" key="5">
    <source>
        <dbReference type="ARBA" id="ARBA00017871"/>
    </source>
</evidence>
<evidence type="ECO:0000256" key="1">
    <source>
        <dbReference type="ARBA" id="ARBA00001974"/>
    </source>
</evidence>
<comment type="cofactor">
    <cofactor evidence="1">
        <name>FAD</name>
        <dbReference type="ChEBI" id="CHEBI:57692"/>
    </cofactor>
</comment>
<evidence type="ECO:0000256" key="6">
    <source>
        <dbReference type="ARBA" id="ARBA00023002"/>
    </source>
</evidence>
<keyword evidence="10" id="KW-0732">Signal</keyword>
<protein>
    <recommendedName>
        <fullName evidence="5">Tryptophan 2-monooxygenase</fullName>
        <ecNumber evidence="4">1.13.12.3</ecNumber>
    </recommendedName>
</protein>